<organism evidence="10 11">
    <name type="scientific">Cyclostephanos tholiformis</name>
    <dbReference type="NCBI Taxonomy" id="382380"/>
    <lineage>
        <taxon>Eukaryota</taxon>
        <taxon>Sar</taxon>
        <taxon>Stramenopiles</taxon>
        <taxon>Ochrophyta</taxon>
        <taxon>Bacillariophyta</taxon>
        <taxon>Coscinodiscophyceae</taxon>
        <taxon>Thalassiosirophycidae</taxon>
        <taxon>Stephanodiscales</taxon>
        <taxon>Stephanodiscaceae</taxon>
        <taxon>Cyclostephanos</taxon>
    </lineage>
</organism>
<keyword evidence="2" id="KW-0813">Transport</keyword>
<name>A0ABD3RBG5_9STRA</name>
<feature type="region of interest" description="Disordered" evidence="7">
    <location>
        <begin position="88"/>
        <end position="109"/>
    </location>
</feature>
<keyword evidence="5 8" id="KW-0472">Membrane</keyword>
<accession>A0ABD3RBG5</accession>
<evidence type="ECO:0000256" key="5">
    <source>
        <dbReference type="ARBA" id="ARBA00023136"/>
    </source>
</evidence>
<dbReference type="SUPFAM" id="SSF58038">
    <property type="entry name" value="SNARE fusion complex"/>
    <property type="match status" value="1"/>
</dbReference>
<evidence type="ECO:0000313" key="10">
    <source>
        <dbReference type="EMBL" id="KAL3810274.1"/>
    </source>
</evidence>
<evidence type="ECO:0000256" key="6">
    <source>
        <dbReference type="SAM" id="Coils"/>
    </source>
</evidence>
<dbReference type="InterPro" id="IPR000727">
    <property type="entry name" value="T_SNARE_dom"/>
</dbReference>
<evidence type="ECO:0000256" key="4">
    <source>
        <dbReference type="ARBA" id="ARBA00022989"/>
    </source>
</evidence>
<keyword evidence="3 8" id="KW-0812">Transmembrane</keyword>
<dbReference type="GO" id="GO:0005737">
    <property type="term" value="C:cytoplasm"/>
    <property type="evidence" value="ECO:0007669"/>
    <property type="project" value="UniProtKB-ARBA"/>
</dbReference>
<feature type="transmembrane region" description="Helical" evidence="8">
    <location>
        <begin position="179"/>
        <end position="198"/>
    </location>
</feature>
<protein>
    <recommendedName>
        <fullName evidence="9">t-SNARE coiled-coil homology domain-containing protein</fullName>
    </recommendedName>
</protein>
<keyword evidence="6" id="KW-0175">Coiled coil</keyword>
<reference evidence="10 11" key="1">
    <citation type="submission" date="2024-10" db="EMBL/GenBank/DDBJ databases">
        <title>Updated reference genomes for cyclostephanoid diatoms.</title>
        <authorList>
            <person name="Roberts W.R."/>
            <person name="Alverson A.J."/>
        </authorList>
    </citation>
    <scope>NUCLEOTIDE SEQUENCE [LARGE SCALE GENOMIC DNA]</scope>
    <source>
        <strain evidence="10 11">AJA228-03</strain>
    </source>
</reference>
<dbReference type="Proteomes" id="UP001530377">
    <property type="component" value="Unassembled WGS sequence"/>
</dbReference>
<evidence type="ECO:0000313" key="11">
    <source>
        <dbReference type="Proteomes" id="UP001530377"/>
    </source>
</evidence>
<dbReference type="PANTHER" id="PTHR12791">
    <property type="entry name" value="GOLGI SNARE BET1-RELATED"/>
    <property type="match status" value="1"/>
</dbReference>
<evidence type="ECO:0000259" key="9">
    <source>
        <dbReference type="PROSITE" id="PS50192"/>
    </source>
</evidence>
<evidence type="ECO:0000256" key="1">
    <source>
        <dbReference type="ARBA" id="ARBA00004167"/>
    </source>
</evidence>
<evidence type="ECO:0000256" key="2">
    <source>
        <dbReference type="ARBA" id="ARBA00022448"/>
    </source>
</evidence>
<comment type="caution">
    <text evidence="10">The sequence shown here is derived from an EMBL/GenBank/DDBJ whole genome shotgun (WGS) entry which is preliminary data.</text>
</comment>
<dbReference type="PROSITE" id="PS50192">
    <property type="entry name" value="T_SNARE"/>
    <property type="match status" value="1"/>
</dbReference>
<dbReference type="GO" id="GO:0012505">
    <property type="term" value="C:endomembrane system"/>
    <property type="evidence" value="ECO:0007669"/>
    <property type="project" value="UniProtKB-ARBA"/>
</dbReference>
<evidence type="ECO:0000256" key="7">
    <source>
        <dbReference type="SAM" id="MobiDB-lite"/>
    </source>
</evidence>
<dbReference type="Gene3D" id="1.20.5.110">
    <property type="match status" value="1"/>
</dbReference>
<sequence length="199" mass="21706">MNTITSWDNDYARLARAASQLRTTTSPASVSFFNSNQQQRQGQISSVQAGINRLGSQLTSLEGNLSLSPAEASRRRSLLEGLRGQLLASSEATSAPPGGGGRGESSTAAALRRQDDMIDELAVGVGRLRNQTNLIHQEANSHVRLLDEMDANVDMANRGLEEETRRAIRLREEKSVWKLHLIIVALSVLLFLLILMGLS</sequence>
<keyword evidence="11" id="KW-1185">Reference proteome</keyword>
<evidence type="ECO:0000256" key="8">
    <source>
        <dbReference type="SAM" id="Phobius"/>
    </source>
</evidence>
<dbReference type="AlphaFoldDB" id="A0ABD3RBG5"/>
<comment type="subcellular location">
    <subcellularLocation>
        <location evidence="1">Membrane</location>
        <topology evidence="1">Single-pass membrane protein</topology>
    </subcellularLocation>
</comment>
<evidence type="ECO:0000256" key="3">
    <source>
        <dbReference type="ARBA" id="ARBA00022692"/>
    </source>
</evidence>
<keyword evidence="4 8" id="KW-1133">Transmembrane helix</keyword>
<gene>
    <name evidence="10" type="ORF">ACHAXA_008642</name>
</gene>
<feature type="coiled-coil region" evidence="6">
    <location>
        <begin position="146"/>
        <end position="173"/>
    </location>
</feature>
<dbReference type="CDD" id="cd15841">
    <property type="entry name" value="SNARE_Qc"/>
    <property type="match status" value="1"/>
</dbReference>
<feature type="domain" description="T-SNARE coiled-coil homology" evidence="9">
    <location>
        <begin position="108"/>
        <end position="170"/>
    </location>
</feature>
<dbReference type="EMBL" id="JALLPB020000342">
    <property type="protein sequence ID" value="KAL3810274.1"/>
    <property type="molecule type" value="Genomic_DNA"/>
</dbReference>
<dbReference type="GO" id="GO:0016020">
    <property type="term" value="C:membrane"/>
    <property type="evidence" value="ECO:0007669"/>
    <property type="project" value="UniProtKB-SubCell"/>
</dbReference>
<proteinExistence type="predicted"/>